<evidence type="ECO:0000313" key="2">
    <source>
        <dbReference type="EMBL" id="MBS0123412.1"/>
    </source>
</evidence>
<feature type="chain" id="PRO_5035151582" description="HEAT repeat domain-containing protein" evidence="1">
    <location>
        <begin position="21"/>
        <end position="249"/>
    </location>
</feature>
<keyword evidence="1" id="KW-0732">Signal</keyword>
<accession>A0A8J7W9J2</accession>
<dbReference type="AlphaFoldDB" id="A0A8J7W9J2"/>
<dbReference type="Proteomes" id="UP000681356">
    <property type="component" value="Unassembled WGS sequence"/>
</dbReference>
<gene>
    <name evidence="2" type="ORF">KB874_04645</name>
</gene>
<evidence type="ECO:0000313" key="3">
    <source>
        <dbReference type="Proteomes" id="UP000681356"/>
    </source>
</evidence>
<name>A0A8J7W9J2_9RHOB</name>
<reference evidence="2" key="1">
    <citation type="submission" date="2021-04" db="EMBL/GenBank/DDBJ databases">
        <authorList>
            <person name="Yoon J."/>
        </authorList>
    </citation>
    <scope>NUCLEOTIDE SEQUENCE</scope>
    <source>
        <strain evidence="2">KMU-90</strain>
    </source>
</reference>
<dbReference type="EMBL" id="JAGTUU010000002">
    <property type="protein sequence ID" value="MBS0123412.1"/>
    <property type="molecule type" value="Genomic_DNA"/>
</dbReference>
<feature type="signal peptide" evidence="1">
    <location>
        <begin position="1"/>
        <end position="20"/>
    </location>
</feature>
<keyword evidence="3" id="KW-1185">Reference proteome</keyword>
<dbReference type="RefSeq" id="WP_212535392.1">
    <property type="nucleotide sequence ID" value="NZ_JAGTUU010000002.1"/>
</dbReference>
<protein>
    <recommendedName>
        <fullName evidence="4">HEAT repeat domain-containing protein</fullName>
    </recommendedName>
</protein>
<sequence>MIRGALLLAVLVASPLAAQSIPMPFAAEMDTRQISVTVTPDRSTMRGLPTELRDARRRMQARQVVSDDHLRRLAAYGDGLAAQKYVRLLVGRGEAQSAASDVAYHAAIAVGAGRVWTLPEMVEAMRHLSPATEPTERIRKYIQVLYPHAWAGNALALQAVVDFNGEGRLFGALSNATRDRILAQSAQTGDGRIELRMALALMEQDNLTDRQRQEAETLLVRARETAHPGIRAAAENMLRQLTGQDAADG</sequence>
<proteinExistence type="predicted"/>
<evidence type="ECO:0000256" key="1">
    <source>
        <dbReference type="SAM" id="SignalP"/>
    </source>
</evidence>
<organism evidence="2 3">
    <name type="scientific">Thetidibacter halocola</name>
    <dbReference type="NCBI Taxonomy" id="2827239"/>
    <lineage>
        <taxon>Bacteria</taxon>
        <taxon>Pseudomonadati</taxon>
        <taxon>Pseudomonadota</taxon>
        <taxon>Alphaproteobacteria</taxon>
        <taxon>Rhodobacterales</taxon>
        <taxon>Roseobacteraceae</taxon>
        <taxon>Thetidibacter</taxon>
    </lineage>
</organism>
<evidence type="ECO:0008006" key="4">
    <source>
        <dbReference type="Google" id="ProtNLM"/>
    </source>
</evidence>
<comment type="caution">
    <text evidence="2">The sequence shown here is derived from an EMBL/GenBank/DDBJ whole genome shotgun (WGS) entry which is preliminary data.</text>
</comment>